<dbReference type="InterPro" id="IPR021520">
    <property type="entry name" value="Stealth_CR2"/>
</dbReference>
<keyword evidence="3" id="KW-0472">Membrane</keyword>
<evidence type="ECO:0000256" key="3">
    <source>
        <dbReference type="SAM" id="Phobius"/>
    </source>
</evidence>
<dbReference type="GO" id="GO:0016772">
    <property type="term" value="F:transferase activity, transferring phosphorus-containing groups"/>
    <property type="evidence" value="ECO:0007669"/>
    <property type="project" value="InterPro"/>
</dbReference>
<feature type="domain" description="Stealth protein CR2 conserved region 2" evidence="4">
    <location>
        <begin position="23"/>
        <end position="126"/>
    </location>
</feature>
<dbReference type="EMBL" id="MN448288">
    <property type="protein sequence ID" value="QFG74446.1"/>
    <property type="molecule type" value="Genomic_DNA"/>
</dbReference>
<keyword evidence="2" id="KW-0808">Transferase</keyword>
<protein>
    <submittedName>
        <fullName evidence="5">Stealth protein</fullName>
    </submittedName>
</protein>
<sequence>MSDDVPDIIFTWGGLINEADKRNRYNGELYYSIKAVLKYLPWCKNIYILVNSNVDIPPKILSLDPLKIKRVDRSKLIENKQTAITQNSFAVYSIIDKIPNLNERFILFDDDFMMLKYTPIEFFFEDHYPIVRANYKKQKIYKDDVILPPYLKRPIYKYRDWSHKPKPCTKTIIQKFRMKYPEYNSFVESHITRFHKVSEEMLMIYYQFGLENNLIKPVETKSDLFQIKNKHSNNIFIFTFEFIIYTIIIFFKSYHYLNINDDWSYKKNVYNKQIKIVKTFLYYLYGK</sequence>
<proteinExistence type="inferred from homology"/>
<evidence type="ECO:0000313" key="5">
    <source>
        <dbReference type="EMBL" id="QFG74446.1"/>
    </source>
</evidence>
<organism evidence="5">
    <name type="scientific">Megaviridae environmental sample</name>
    <dbReference type="NCBI Taxonomy" id="1737588"/>
    <lineage>
        <taxon>Viruses</taxon>
        <taxon>Varidnaviria</taxon>
        <taxon>Bamfordvirae</taxon>
        <taxon>Nucleocytoviricota</taxon>
        <taxon>Megaviricetes</taxon>
        <taxon>Imitervirales</taxon>
        <taxon>Mimiviridae</taxon>
        <taxon>environmental samples</taxon>
    </lineage>
</organism>
<dbReference type="InterPro" id="IPR047141">
    <property type="entry name" value="Stealth"/>
</dbReference>
<evidence type="ECO:0000256" key="2">
    <source>
        <dbReference type="ARBA" id="ARBA00022679"/>
    </source>
</evidence>
<evidence type="ECO:0000256" key="1">
    <source>
        <dbReference type="ARBA" id="ARBA00007583"/>
    </source>
</evidence>
<feature type="transmembrane region" description="Helical" evidence="3">
    <location>
        <begin position="235"/>
        <end position="257"/>
    </location>
</feature>
<comment type="similarity">
    <text evidence="1">Belongs to the stealth family.</text>
</comment>
<keyword evidence="3" id="KW-1133">Transmembrane helix</keyword>
<reference evidence="5" key="1">
    <citation type="journal article" date="2019" name="Philos. Trans. R. Soc. Lond., B, Biol. Sci.">
        <title>Targeted metagenomic recovery of four divergent viruses reveals shared and distinctive characteristics of giant viruses of marine eukaryotes.</title>
        <authorList>
            <person name="Needham D.M."/>
            <person name="Poirier C."/>
            <person name="Hehenberger E."/>
            <person name="Jimenez V."/>
            <person name="Swalwell J.E."/>
            <person name="Santoro A.E."/>
            <person name="Worden A.Z."/>
        </authorList>
    </citation>
    <scope>NUCLEOTIDE SEQUENCE</scope>
    <source>
        <strain evidence="5">MPacV-611</strain>
    </source>
</reference>
<name>A0A5J6VJV6_9VIRU</name>
<dbReference type="Pfam" id="PF11380">
    <property type="entry name" value="Stealth_CR2"/>
    <property type="match status" value="1"/>
</dbReference>
<accession>A0A5J6VJV6</accession>
<dbReference type="PANTHER" id="PTHR24045">
    <property type="match status" value="1"/>
</dbReference>
<evidence type="ECO:0000259" key="4">
    <source>
        <dbReference type="Pfam" id="PF11380"/>
    </source>
</evidence>
<keyword evidence="3" id="KW-0812">Transmembrane</keyword>
<dbReference type="PANTHER" id="PTHR24045:SF0">
    <property type="entry name" value="N-ACETYLGLUCOSAMINE-1-PHOSPHOTRANSFERASE SUBUNITS ALPHA_BETA"/>
    <property type="match status" value="1"/>
</dbReference>